<proteinExistence type="predicted"/>
<name>A0A6G0Z3D3_APHCR</name>
<dbReference type="OrthoDB" id="6609803at2759"/>
<keyword evidence="2" id="KW-1185">Reference proteome</keyword>
<accession>A0A6G0Z3D3</accession>
<sequence length="417" mass="45647">MQFPKVCIKWNNTLSERFDHSLSVLQGGYACILCKFGPIIKPLNTSVIITKSNIDRPKAPHKMTVEIENSISIKTSSEHHTTKPDVLTPIKCAEDFIKFCSQNSMVNLSLDEKKTIIIDTITSLHGHMVVPLPPEMVINLFNMLACSPPELFSMIPPQCMNSVVLILSINQCALGEIPPKNIVSFLNGLLSLSPGVLNSIPKASFISILGMASSTEIFSNLTHLSAMHLITVLSMSKSTVSHLPLPTLISLLKFIECKSFKELLSKLPPSTSFGFLEGLLVTLDDSSSFLINTIPTSALVSIISPVMNAKWLGVMPINNFDLLISVMGSSHKFLKALPPTNFDSIFSILISSPKILSSLKPNNVLKILTTLATCPSILDNIPSNLMQELLITINDYLPSSLVCISESEFSLLVKERN</sequence>
<organism evidence="1 2">
    <name type="scientific">Aphis craccivora</name>
    <name type="common">Cowpea aphid</name>
    <dbReference type="NCBI Taxonomy" id="307492"/>
    <lineage>
        <taxon>Eukaryota</taxon>
        <taxon>Metazoa</taxon>
        <taxon>Ecdysozoa</taxon>
        <taxon>Arthropoda</taxon>
        <taxon>Hexapoda</taxon>
        <taxon>Insecta</taxon>
        <taxon>Pterygota</taxon>
        <taxon>Neoptera</taxon>
        <taxon>Paraneoptera</taxon>
        <taxon>Hemiptera</taxon>
        <taxon>Sternorrhyncha</taxon>
        <taxon>Aphidomorpha</taxon>
        <taxon>Aphidoidea</taxon>
        <taxon>Aphididae</taxon>
        <taxon>Aphidini</taxon>
        <taxon>Aphis</taxon>
        <taxon>Aphis</taxon>
    </lineage>
</organism>
<gene>
    <name evidence="1" type="ORF">FWK35_00009121</name>
</gene>
<evidence type="ECO:0000313" key="2">
    <source>
        <dbReference type="Proteomes" id="UP000478052"/>
    </source>
</evidence>
<evidence type="ECO:0000313" key="1">
    <source>
        <dbReference type="EMBL" id="KAF0764942.1"/>
    </source>
</evidence>
<dbReference type="AlphaFoldDB" id="A0A6G0Z3D3"/>
<protein>
    <submittedName>
        <fullName evidence="1">Uncharacterized protein</fullName>
    </submittedName>
</protein>
<dbReference type="Proteomes" id="UP000478052">
    <property type="component" value="Unassembled WGS sequence"/>
</dbReference>
<dbReference type="PROSITE" id="PS51257">
    <property type="entry name" value="PROKAR_LIPOPROTEIN"/>
    <property type="match status" value="1"/>
</dbReference>
<dbReference type="EMBL" id="VUJU01001517">
    <property type="protein sequence ID" value="KAF0764942.1"/>
    <property type="molecule type" value="Genomic_DNA"/>
</dbReference>
<reference evidence="1 2" key="1">
    <citation type="submission" date="2019-08" db="EMBL/GenBank/DDBJ databases">
        <title>Whole genome of Aphis craccivora.</title>
        <authorList>
            <person name="Voronova N.V."/>
            <person name="Shulinski R.S."/>
            <person name="Bandarenka Y.V."/>
            <person name="Zhorov D.G."/>
            <person name="Warner D."/>
        </authorList>
    </citation>
    <scope>NUCLEOTIDE SEQUENCE [LARGE SCALE GENOMIC DNA]</scope>
    <source>
        <strain evidence="1">180601</strain>
        <tissue evidence="1">Whole Body</tissue>
    </source>
</reference>
<comment type="caution">
    <text evidence="1">The sequence shown here is derived from an EMBL/GenBank/DDBJ whole genome shotgun (WGS) entry which is preliminary data.</text>
</comment>